<dbReference type="AlphaFoldDB" id="A0A6G5A4P5"/>
<keyword evidence="1" id="KW-1133">Transmembrane helix</keyword>
<keyword evidence="1" id="KW-0812">Transmembrane</keyword>
<dbReference type="PANTHER" id="PTHR36877">
    <property type="entry name" value="SMALL INTEGRAL MEMBRANE PROTEIN 13"/>
    <property type="match status" value="1"/>
</dbReference>
<dbReference type="EMBL" id="GIKN01003699">
    <property type="protein sequence ID" value="NIE45972.1"/>
    <property type="molecule type" value="Transcribed_RNA"/>
</dbReference>
<feature type="transmembrane region" description="Helical" evidence="1">
    <location>
        <begin position="6"/>
        <end position="29"/>
    </location>
</feature>
<organism evidence="2">
    <name type="scientific">Rhipicephalus microplus</name>
    <name type="common">Cattle tick</name>
    <name type="synonym">Boophilus microplus</name>
    <dbReference type="NCBI Taxonomy" id="6941"/>
    <lineage>
        <taxon>Eukaryota</taxon>
        <taxon>Metazoa</taxon>
        <taxon>Ecdysozoa</taxon>
        <taxon>Arthropoda</taxon>
        <taxon>Chelicerata</taxon>
        <taxon>Arachnida</taxon>
        <taxon>Acari</taxon>
        <taxon>Parasitiformes</taxon>
        <taxon>Ixodida</taxon>
        <taxon>Ixodoidea</taxon>
        <taxon>Ixodidae</taxon>
        <taxon>Rhipicephalinae</taxon>
        <taxon>Rhipicephalus</taxon>
        <taxon>Boophilus</taxon>
    </lineage>
</organism>
<accession>A0A6G5A4P5</accession>
<evidence type="ECO:0000256" key="1">
    <source>
        <dbReference type="SAM" id="Phobius"/>
    </source>
</evidence>
<name>A0A6G5A4P5_RHIMP</name>
<protein>
    <submittedName>
        <fullName evidence="2">Putative conserved protein with signal anchor</fullName>
    </submittedName>
</protein>
<proteinExistence type="predicted"/>
<dbReference type="Pfam" id="PF15938">
    <property type="entry name" value="DUF4750"/>
    <property type="match status" value="1"/>
</dbReference>
<reference evidence="2" key="1">
    <citation type="submission" date="2020-03" db="EMBL/GenBank/DDBJ databases">
        <title>A transcriptome and proteome of the tick Rhipicephalus microplus shaped by the genetic composition of its hosts and developmental stage.</title>
        <authorList>
            <person name="Garcia G.R."/>
            <person name="Ribeiro J.M.C."/>
            <person name="Maruyama S.R."/>
            <person name="Gardinasse L.G."/>
            <person name="Nelson K."/>
            <person name="Ferreira B.R."/>
            <person name="Andrade T.G."/>
            <person name="Santos I.K.F.M."/>
        </authorList>
    </citation>
    <scope>NUCLEOTIDE SEQUENCE</scope>
    <source>
        <strain evidence="2">NSGR</strain>
        <tissue evidence="2">Salivary glands</tissue>
    </source>
</reference>
<keyword evidence="1" id="KW-0472">Membrane</keyword>
<dbReference type="PANTHER" id="PTHR36877:SF1">
    <property type="entry name" value="SMALL INTEGRAL MEMBRANE PROTEIN 13"/>
    <property type="match status" value="1"/>
</dbReference>
<evidence type="ECO:0000313" key="2">
    <source>
        <dbReference type="EMBL" id="NIE45972.1"/>
    </source>
</evidence>
<sequence>MSNFFLAIVSFVFALLLVLFLVGIGWYIVWKLFLSRFRFVRELLAANNGASEVQGTPRTRNRKPRID</sequence>
<dbReference type="InterPro" id="IPR031851">
    <property type="entry name" value="DUF4750"/>
</dbReference>